<gene>
    <name evidence="1" type="ORF">Zmor_008096</name>
</gene>
<organism evidence="1 2">
    <name type="scientific">Zophobas morio</name>
    <dbReference type="NCBI Taxonomy" id="2755281"/>
    <lineage>
        <taxon>Eukaryota</taxon>
        <taxon>Metazoa</taxon>
        <taxon>Ecdysozoa</taxon>
        <taxon>Arthropoda</taxon>
        <taxon>Hexapoda</taxon>
        <taxon>Insecta</taxon>
        <taxon>Pterygota</taxon>
        <taxon>Neoptera</taxon>
        <taxon>Endopterygota</taxon>
        <taxon>Coleoptera</taxon>
        <taxon>Polyphaga</taxon>
        <taxon>Cucujiformia</taxon>
        <taxon>Tenebrionidae</taxon>
        <taxon>Zophobas</taxon>
    </lineage>
</organism>
<dbReference type="Proteomes" id="UP001168821">
    <property type="component" value="Unassembled WGS sequence"/>
</dbReference>
<proteinExistence type="predicted"/>
<name>A0AA38MPE3_9CUCU</name>
<evidence type="ECO:0000313" key="1">
    <source>
        <dbReference type="EMBL" id="KAJ3663876.1"/>
    </source>
</evidence>
<comment type="caution">
    <text evidence="1">The sequence shown here is derived from an EMBL/GenBank/DDBJ whole genome shotgun (WGS) entry which is preliminary data.</text>
</comment>
<keyword evidence="2" id="KW-1185">Reference proteome</keyword>
<accession>A0AA38MPE3</accession>
<protein>
    <submittedName>
        <fullName evidence="1">Uncharacterized protein</fullName>
    </submittedName>
</protein>
<dbReference type="AlphaFoldDB" id="A0AA38MPE3"/>
<evidence type="ECO:0000313" key="2">
    <source>
        <dbReference type="Proteomes" id="UP001168821"/>
    </source>
</evidence>
<dbReference type="EMBL" id="JALNTZ010000002">
    <property type="protein sequence ID" value="KAJ3663876.1"/>
    <property type="molecule type" value="Genomic_DNA"/>
</dbReference>
<sequence length="148" mass="16646">MDPLDVDLQVAFSLGFVRTIRALKSGFLLTFEFDVLLERLPVSVISATSQARKSSYKKNKLRRLEVVPPRGEEMHVCVTRNDLFNVVYTLDNGMHSFEVFGQVPFSFSFVAAETARKRRFFLTLELLVLSEGLSMSVPSATSVTIKPP</sequence>
<reference evidence="1" key="1">
    <citation type="journal article" date="2023" name="G3 (Bethesda)">
        <title>Whole genome assemblies of Zophobas morio and Tenebrio molitor.</title>
        <authorList>
            <person name="Kaur S."/>
            <person name="Stinson S.A."/>
            <person name="diCenzo G.C."/>
        </authorList>
    </citation>
    <scope>NUCLEOTIDE SEQUENCE</scope>
    <source>
        <strain evidence="1">QUZm001</strain>
    </source>
</reference>